<keyword evidence="3" id="KW-1185">Reference proteome</keyword>
<dbReference type="InterPro" id="IPR036755">
    <property type="entry name" value="SRS_dom_sf"/>
</dbReference>
<organism evidence="2 3">
    <name type="scientific">Cystoisospora suis</name>
    <dbReference type="NCBI Taxonomy" id="483139"/>
    <lineage>
        <taxon>Eukaryota</taxon>
        <taxon>Sar</taxon>
        <taxon>Alveolata</taxon>
        <taxon>Apicomplexa</taxon>
        <taxon>Conoidasida</taxon>
        <taxon>Coccidia</taxon>
        <taxon>Eucoccidiorida</taxon>
        <taxon>Eimeriorina</taxon>
        <taxon>Sarcocystidae</taxon>
        <taxon>Cystoisospora</taxon>
    </lineage>
</organism>
<evidence type="ECO:0000313" key="2">
    <source>
        <dbReference type="EMBL" id="PHJ16550.1"/>
    </source>
</evidence>
<dbReference type="EMBL" id="MIGC01005825">
    <property type="protein sequence ID" value="PHJ16550.1"/>
    <property type="molecule type" value="Genomic_DNA"/>
</dbReference>
<sequence>MFHFCRGAALNHLVSRQMVITMEMKLCVRGGRFGVLVAATLFCLSASWVCLVRCESAKEARLAQESQETNVQTCADSNLILNGAESKVFSFRCKEGWKLYPVEPAEPIEKAIADPLKKVFEFTSQSGSAQVCGSQEQDLSVLVPQSELAKLPPSGQQKRQRTKEANPVYQLTLGPAPDTEKHLCYTCKTPPVSRSNLANQGQVCTIYITVPRKEDKPQRPGPQDSQQQNPQSPSPPQQQDPQPDQPSDSGTLSASVFKVAFMTSATSALGLMVHM</sequence>
<gene>
    <name evidence="2" type="ORF">CSUI_009631</name>
</gene>
<comment type="caution">
    <text evidence="2">The sequence shown here is derived from an EMBL/GenBank/DDBJ whole genome shotgun (WGS) entry which is preliminary data.</text>
</comment>
<feature type="region of interest" description="Disordered" evidence="1">
    <location>
        <begin position="211"/>
        <end position="253"/>
    </location>
</feature>
<dbReference type="RefSeq" id="XP_067918277.1">
    <property type="nucleotide sequence ID" value="XM_068069744.1"/>
</dbReference>
<accession>A0A2C6K2F1</accession>
<evidence type="ECO:0000313" key="3">
    <source>
        <dbReference type="Proteomes" id="UP000221165"/>
    </source>
</evidence>
<name>A0A2C6K2F1_9APIC</name>
<dbReference type="VEuPathDB" id="ToxoDB:CSUI_009631"/>
<feature type="compositionally biased region" description="Low complexity" evidence="1">
    <location>
        <begin position="222"/>
        <end position="231"/>
    </location>
</feature>
<evidence type="ECO:0000256" key="1">
    <source>
        <dbReference type="SAM" id="MobiDB-lite"/>
    </source>
</evidence>
<dbReference type="AlphaFoldDB" id="A0A2C6K2F1"/>
<dbReference type="Gene3D" id="2.60.40.1320">
    <property type="entry name" value="SRS domain"/>
    <property type="match status" value="1"/>
</dbReference>
<dbReference type="GeneID" id="94432955"/>
<proteinExistence type="predicted"/>
<feature type="compositionally biased region" description="Low complexity" evidence="1">
    <location>
        <begin position="239"/>
        <end position="249"/>
    </location>
</feature>
<reference evidence="2 3" key="1">
    <citation type="journal article" date="2017" name="Int. J. Parasitol.">
        <title>The genome of the protozoan parasite Cystoisospora suis and a reverse vaccinology approach to identify vaccine candidates.</title>
        <authorList>
            <person name="Palmieri N."/>
            <person name="Shrestha A."/>
            <person name="Ruttkowski B."/>
            <person name="Beck T."/>
            <person name="Vogl C."/>
            <person name="Tomley F."/>
            <person name="Blake D.P."/>
            <person name="Joachim A."/>
        </authorList>
    </citation>
    <scope>NUCLEOTIDE SEQUENCE [LARGE SCALE GENOMIC DNA]</scope>
    <source>
        <strain evidence="2 3">Wien I</strain>
    </source>
</reference>
<dbReference type="Proteomes" id="UP000221165">
    <property type="component" value="Unassembled WGS sequence"/>
</dbReference>
<protein>
    <submittedName>
        <fullName evidence="2">Sag-related sequence srs11</fullName>
    </submittedName>
</protein>
<feature type="region of interest" description="Disordered" evidence="1">
    <location>
        <begin position="150"/>
        <end position="174"/>
    </location>
</feature>